<evidence type="ECO:0000256" key="2">
    <source>
        <dbReference type="ARBA" id="ARBA00022692"/>
    </source>
</evidence>
<evidence type="ECO:0000256" key="3">
    <source>
        <dbReference type="ARBA" id="ARBA00022824"/>
    </source>
</evidence>
<comment type="caution">
    <text evidence="9">The sequence shown here is derived from an EMBL/GenBank/DDBJ whole genome shotgun (WGS) entry which is preliminary data.</text>
</comment>
<comment type="subcellular location">
    <subcellularLocation>
        <location evidence="1">Endoplasmic reticulum membrane</location>
        <topology evidence="1">Multi-pass membrane protein</topology>
    </subcellularLocation>
</comment>
<evidence type="ECO:0000313" key="10">
    <source>
        <dbReference type="Proteomes" id="UP000197138"/>
    </source>
</evidence>
<dbReference type="PANTHER" id="PTHR46626:SF2">
    <property type="entry name" value="RETICULON-LIKE PROTEIN B17"/>
    <property type="match status" value="1"/>
</dbReference>
<accession>A0A218Y1V3</accession>
<evidence type="ECO:0000256" key="6">
    <source>
        <dbReference type="SAM" id="MobiDB-lite"/>
    </source>
</evidence>
<dbReference type="InterPro" id="IPR003388">
    <property type="entry name" value="Reticulon"/>
</dbReference>
<evidence type="ECO:0000256" key="4">
    <source>
        <dbReference type="ARBA" id="ARBA00022989"/>
    </source>
</evidence>
<evidence type="ECO:0000256" key="1">
    <source>
        <dbReference type="ARBA" id="ARBA00004477"/>
    </source>
</evidence>
<feature type="region of interest" description="Disordered" evidence="6">
    <location>
        <begin position="93"/>
        <end position="157"/>
    </location>
</feature>
<feature type="compositionally biased region" description="Polar residues" evidence="6">
    <location>
        <begin position="38"/>
        <end position="59"/>
    </location>
</feature>
<feature type="region of interest" description="Disordered" evidence="6">
    <location>
        <begin position="1"/>
        <end position="59"/>
    </location>
</feature>
<organism evidence="9 10">
    <name type="scientific">Punica granatum</name>
    <name type="common">Pomegranate</name>
    <dbReference type="NCBI Taxonomy" id="22663"/>
    <lineage>
        <taxon>Eukaryota</taxon>
        <taxon>Viridiplantae</taxon>
        <taxon>Streptophyta</taxon>
        <taxon>Embryophyta</taxon>
        <taxon>Tracheophyta</taxon>
        <taxon>Spermatophyta</taxon>
        <taxon>Magnoliopsida</taxon>
        <taxon>eudicotyledons</taxon>
        <taxon>Gunneridae</taxon>
        <taxon>Pentapetalae</taxon>
        <taxon>rosids</taxon>
        <taxon>malvids</taxon>
        <taxon>Myrtales</taxon>
        <taxon>Lythraceae</taxon>
        <taxon>Punica</taxon>
    </lineage>
</organism>
<dbReference type="EMBL" id="MTKT01000420">
    <property type="protein sequence ID" value="OWM91070.1"/>
    <property type="molecule type" value="Genomic_DNA"/>
</dbReference>
<feature type="domain" description="Reticulon" evidence="8">
    <location>
        <begin position="195"/>
        <end position="326"/>
    </location>
</feature>
<feature type="transmembrane region" description="Helical" evidence="7">
    <location>
        <begin position="231"/>
        <end position="251"/>
    </location>
</feature>
<dbReference type="GO" id="GO:0005789">
    <property type="term" value="C:endoplasmic reticulum membrane"/>
    <property type="evidence" value="ECO:0007669"/>
    <property type="project" value="UniProtKB-SubCell"/>
</dbReference>
<dbReference type="InterPro" id="IPR044647">
    <property type="entry name" value="RTNLB17/18/21"/>
</dbReference>
<gene>
    <name evidence="9" type="ORF">CDL15_Pgr023403</name>
</gene>
<name>A0A218Y1V3_PUNGR</name>
<dbReference type="PANTHER" id="PTHR46626">
    <property type="entry name" value="RETICULON-LIKE PROTEIN B17"/>
    <property type="match status" value="1"/>
</dbReference>
<dbReference type="Pfam" id="PF02453">
    <property type="entry name" value="Reticulon"/>
    <property type="match status" value="1"/>
</dbReference>
<dbReference type="Proteomes" id="UP000197138">
    <property type="component" value="Unassembled WGS sequence"/>
</dbReference>
<evidence type="ECO:0000259" key="8">
    <source>
        <dbReference type="Pfam" id="PF02453"/>
    </source>
</evidence>
<evidence type="ECO:0000256" key="5">
    <source>
        <dbReference type="ARBA" id="ARBA00023136"/>
    </source>
</evidence>
<sequence length="408" mass="45615">MDSTPASHRSRTKLVSRLARPRDLEIEAEGPPKLSLDLVNSPSSRKIPSPSNMSLRSSTNSLPLQELLLLSPSPYKRSKTRLADRLEMANDENVEPVGARKRCKSRGSHLGLPGCGSPRTTRRSRRRPEAEAREERESGFAEEMVKPRRRRNSGRSRKEKLTLVPLVTSSSSLSRLEADEGFDNVNIDLIGEAITDLIMWRDAAKSTLWFGLGSLCFLSSCFAKGINFSIFTAVCQLGLLFLGLSFFSNSISQRNNAEKRRDLRLREEDILRAARLILPAANLTISKTRELFSGEPSTTLKVAPFLLLGAEYGHLLTMWRLCAIVESVLWWVLEKWCVCSHKKMVAASATMAFWNLSTVKARILTAFISVVILRYCRQNSQLKLGGDGAVEKERLGEQQLQQALVVAE</sequence>
<feature type="compositionally biased region" description="Basic residues" evidence="6">
    <location>
        <begin position="147"/>
        <end position="157"/>
    </location>
</feature>
<feature type="compositionally biased region" description="Basic and acidic residues" evidence="6">
    <location>
        <begin position="127"/>
        <end position="146"/>
    </location>
</feature>
<reference evidence="10" key="1">
    <citation type="journal article" date="2017" name="Plant J.">
        <title>The pomegranate (Punica granatum L.) genome and the genomics of punicalagin biosynthesis.</title>
        <authorList>
            <person name="Qin G."/>
            <person name="Xu C."/>
            <person name="Ming R."/>
            <person name="Tang H."/>
            <person name="Guyot R."/>
            <person name="Kramer E.M."/>
            <person name="Hu Y."/>
            <person name="Yi X."/>
            <person name="Qi Y."/>
            <person name="Xu X."/>
            <person name="Gao Z."/>
            <person name="Pan H."/>
            <person name="Jian J."/>
            <person name="Tian Y."/>
            <person name="Yue Z."/>
            <person name="Xu Y."/>
        </authorList>
    </citation>
    <scope>NUCLEOTIDE SEQUENCE [LARGE SCALE GENOMIC DNA]</scope>
    <source>
        <strain evidence="10">cv. Dabenzi</strain>
    </source>
</reference>
<keyword evidence="4 7" id="KW-1133">Transmembrane helix</keyword>
<keyword evidence="2 7" id="KW-0812">Transmembrane</keyword>
<keyword evidence="3" id="KW-0256">Endoplasmic reticulum</keyword>
<dbReference type="AlphaFoldDB" id="A0A218Y1V3"/>
<keyword evidence="5 7" id="KW-0472">Membrane</keyword>
<proteinExistence type="predicted"/>
<protein>
    <recommendedName>
        <fullName evidence="8">Reticulon domain-containing protein</fullName>
    </recommendedName>
</protein>
<evidence type="ECO:0000313" key="9">
    <source>
        <dbReference type="EMBL" id="OWM91070.1"/>
    </source>
</evidence>
<evidence type="ECO:0000256" key="7">
    <source>
        <dbReference type="SAM" id="Phobius"/>
    </source>
</evidence>